<dbReference type="InterPro" id="IPR011330">
    <property type="entry name" value="Glyco_hydro/deAcase_b/a-brl"/>
</dbReference>
<feature type="domain" description="EGF-like" evidence="3">
    <location>
        <begin position="1692"/>
        <end position="1729"/>
    </location>
</feature>
<evidence type="ECO:0000313" key="5">
    <source>
        <dbReference type="Proteomes" id="UP000218231"/>
    </source>
</evidence>
<dbReference type="Pfam" id="PF01683">
    <property type="entry name" value="EB"/>
    <property type="match status" value="9"/>
</dbReference>
<feature type="domain" description="EGF-like" evidence="3">
    <location>
        <begin position="1334"/>
        <end position="1369"/>
    </location>
</feature>
<feature type="domain" description="EGF-like" evidence="3">
    <location>
        <begin position="2955"/>
        <end position="2989"/>
    </location>
</feature>
<evidence type="ECO:0000256" key="1">
    <source>
        <dbReference type="SAM" id="MobiDB-lite"/>
    </source>
</evidence>
<dbReference type="Pfam" id="PF01522">
    <property type="entry name" value="Polysacc_deac_1"/>
    <property type="match status" value="1"/>
</dbReference>
<dbReference type="EMBL" id="LIAE01006944">
    <property type="protein sequence ID" value="PAV83596.1"/>
    <property type="molecule type" value="Genomic_DNA"/>
</dbReference>
<dbReference type="GO" id="GO:0005975">
    <property type="term" value="P:carbohydrate metabolic process"/>
    <property type="evidence" value="ECO:0007669"/>
    <property type="project" value="InterPro"/>
</dbReference>
<feature type="compositionally biased region" description="Gly residues" evidence="1">
    <location>
        <begin position="2690"/>
        <end position="2707"/>
    </location>
</feature>
<feature type="compositionally biased region" description="Basic and acidic residues" evidence="1">
    <location>
        <begin position="2626"/>
        <end position="2635"/>
    </location>
</feature>
<feature type="compositionally biased region" description="Polar residues" evidence="1">
    <location>
        <begin position="2289"/>
        <end position="2300"/>
    </location>
</feature>
<dbReference type="PANTHER" id="PTHR45985">
    <property type="match status" value="1"/>
</dbReference>
<dbReference type="OrthoDB" id="504708at2759"/>
<accession>A0A2A2LBJ0</accession>
<feature type="compositionally biased region" description="Low complexity" evidence="1">
    <location>
        <begin position="226"/>
        <end position="247"/>
    </location>
</feature>
<feature type="compositionally biased region" description="Low complexity" evidence="1">
    <location>
        <begin position="2643"/>
        <end position="2662"/>
    </location>
</feature>
<feature type="domain" description="EGF-like" evidence="3">
    <location>
        <begin position="2749"/>
        <end position="2783"/>
    </location>
</feature>
<feature type="region of interest" description="Disordered" evidence="1">
    <location>
        <begin position="2077"/>
        <end position="2118"/>
    </location>
</feature>
<comment type="caution">
    <text evidence="4">The sequence shown here is derived from an EMBL/GenBank/DDBJ whole genome shotgun (WGS) entry which is preliminary data.</text>
</comment>
<dbReference type="InterPro" id="IPR006149">
    <property type="entry name" value="EB_dom"/>
</dbReference>
<sequence>MRHRKIFFQFIYLLSICAYIQAKNVGINLPCNKELDGLLAQDPDGNESAFMSCQGVGVGTIGFWERKICPDGMVFDFINQECRVKTKKARKQQVLNIGWLSGFFFKEELSSAILNNSCAKGETCIGGTVCDLDTLKCLCPYGTTPHLGTLSCESSEPAYIAAELPARYVNGADNSDKSSVGFLPNSNSNIMNAASSLFNSFQSSAQMQPFKFSNFPSTGSNLANNGPFNFNWNQNQQNQNGYQNPGFLPSPGNSNSNSFTPKPANPFASNNGQQIPSSSKKIPILVGIGAVCNEMAECDDGSTCVLGRCSCVVPLGQHEGKCVLKATRKEVGPGELCDQGELCVKGSVCDPVIPVCVCPVDHDLHNGECVRIVPALPPPPPPPINPHPLPVMVPPPHPAHPTPVVHSSNQIPGLLPEPGASRRPNPPYIAPTANTHVSSPPPPQTYTYRPPAQTAAPQSNNINNYNSYINAGNYQPEAFLPASRTTERPTPSLPRATQTPYRPPQPPTVKPMVKPNPLKMGGSKQAGVGVRCSLNTDCMIGAYCNGNTNPPSCQCLSTHVNIEGRCEKAIFPGQVGCKSDEQCRATDVNTSCIDRICVCEEGKKAVDSVCVNDPSFTPTTNSSSSPLKQRKLTHIPCYPACRKPYICVQRQCVLRRLISTGELVREDDNDESATPRRIKRTRRKADDLMTCWPGAASCSEGNGVCIDSQCNCLRGWRERDGRCQPPISKQIPLDGSCDVFDRESVCINGTLCIEGRCQCAFPKGCQFLPRRADEKCSTNADCTGGRACVEERCRCNPGSEFMNDTCVAVMGAFKNINSQCSALDRCAGGAVCKDHVCSCTDESYEQQGKCRTAPGGHCSNGQACDSGSFCELGLCRCPDGQSIVSGRCLPATAEPGQSCQNNERCLHGSACRFGICMCFGSYVTVNNRCIRKENLVVTKPDEKEKSRKPINTVPKITKEAVLDKSATPTSAIQTGNIRVPGTRCEALDKCTGNSICKDGYCTCSSEFEVIIGDHCVGNQDQAHEVIRHIAVAAPGQECDPRTNCTGGAKCVNHQCVCEETGIIPLPGAIGCQPDQSTANQLPESDLTSESTPPNAIQKGLLPGSLCRLTLECPYRTECIRGVCRCKKDETIVDGTCRQAIHSVMPGGKCDPKNGQDCVGESHCVYGICTCQRHLVPNGKECSSLDEMEMVNPGKSCKHGQLCNYGSSCVNNICRCGSGEVIDVNGKCVSKKNVYPVFNRLPRPDDGRFEGRVKQVIEMEKTAGNQFPVSSFPNKPIAIEITIFGITCDDIRDCPVNSYCQDASCRCTGGFRAVDDGCEMMKDLPKDLLAKPGDECMRRGQICSFNSYCSIMSGVCECPSGMGTNQGRCELTFERPGSACVTSRNCHKFSYCDNGRCLCKSGYMLINNFCLPPAIPLTEEHTKAGEGLLNGNDIPMPPNRNFGPNPIESQLRKGLLPGTLPNISPPVVSPLQPRPTISTTIQHETTTFFGPPPPPPAKSVSLPVPMGCRMGYACRPQQNPQGNFKVETATPGFQFKPYPVSPLTATTAVWPIESPPPTLIPHQPNDNSIFVPEQPMRVVSKASPTIKIDPMIKNFVDNNIKFAMPGEYCSNGAIIFLGNSVCGLQFWRCSCNAPAENGICTPRTMEELKLRQKYSPNQPKSFEQIMMNPSGMQHADTHINSHSERQIAKPLENCENNEFCTGGSACETINGLGQICQCPTSMVFLDDECIYPPSSADLAGILEPCTPNTICLGASVCSTASQCICPPLHRQVLGICIRTAEPGDDCSNGAVCVDGAVCSGSERICICPTGTRSQAGKCVGMDEGEEENFEPEDKFEEEQENFMQFAPIKKKMASAKTFKVDPQMNSANSSNEIWHNGHKHRTAHPGEACDSSILCVDNSFCNSGGFCECLEKFGNVQGHCVPSSMIRKPSEPCHPGNICSSGSVCQENYCRCPQGKILIENHCLSISRRFRKKDDVIPEEETKFSKRKQHTSSDMKCSIDADCPAHFACQESLCICYGNSSVCLNLKSSVLARDDSCNVDGHCPENSICDEGICICEDEYKMEDGECVLRTRETDSESFEYTTKPVPEESEEAEPVVAENGVEEEEEDHGQEEDSQEEDTDIEYVAPGSNCSDNSTRQCGNDSICFLGACVCSYEDMPLDDVCVVRDGHVRFGHRCSPSSRCASGLICLANKCMCAFGNVECNPNDPVTSPPGGSCSEARECTGGSVCREGWCICPDPHMIVQKGICIQSGIRPTLPPKQPSHPATPTLPAYQTAAPIPTYRPKPIHKPTVSQPSYNSHSANGRKAAPGSSCGPLDTCVGGSACIDNICICPLGMEPTQSGRCEKSSSHQSHHPHQTVSSAGSHKSNNKDKQKIFPASASKPTVYSQPGGECGNGQVCTGGSSCNSRNICMCPADRPKVKDEECVRPEKPEKKESAPGQACDDTSVCIRGSTCINGYCRCGSGYVAVAGYCASVPQTTTNKALKKAKPLESCDGGEICEGGSDCDEDTGICMCPRGQIVFGSQCMDPPTKTTSPAITPETKKPFTYQTEQPPIGSTECESDANCGDNKICLSGRCKCMPGFIDNLGLCEPLEKIGEAERPVPVSYARHKAMTLNERMREDDEEEAEVVVRTERPASAEEEVEEMTTSAETEPPTTTRRATTTRPPKRSEVTQRPRVVGPPIRRPKPKKNKGSGGRSGSGSSRPGGTGPGSYKTGSGNGNCPPGNEATMDEEGRLIVCNGLRPRLLKYGQPCDRYSDRCTNGAKCIDAVCKCPSGFALSPSGWCERFKVNIIAFPTPTQLAYVVASKMQQQLEELAEQYGYKPHELPKIGGGVEIKTKQPSPTPMAGFVQPSGKSIAKAVEVDHVDEEEPDSEFPNPQGYGRFVNTQPIQTRPTTRYHSTQRRLWSLKQQGHHHLAEEGPQLDTAVIPKMSAKMDLNVDSDSVPNQEQMNLRHAGESCDSGAICIGGAICDSDSRKCICGAGHVAINGICKNKNSRTFVLPGDSCRNGEGCSGNSFCKDGMCECEHDHFVQDGYCRHIASHSSQIQYVSGAGLRFSSKLEARPFATSCNEDTCHLPDCFCSQTGKTPPGGLPPSQTPQFIVLTFDDAVNGKTFPDYLHLFQQTKYRNPNGCPIKATFFISHEWTNYDSVQWISAQGMELASNSISHVSLADEDSGRWLNEMDGQRRIMAKFAGVPEESIVGMRAPQLAAGADSQFEMMTRAGFIWDNTLSANPGINSDPFWPQTLDHRVPWNCHEQGCPQSAFPGIWEIPLNQFYGAYMKQIDSYRRSSMIRAAVDLNNTVEELTAMLVSNFDRAYSSNKAPFVLSLNADFLQLNGKHWGMQALERFLNEVMANKDVYVVTMKQLVDWMKNPTPLSRINESEALRCPISFRQHNSDTPLTCETPNKCMYRTPGLNSPEHQFLTCTPCPDLYPWIENPSGTTSILR</sequence>
<protein>
    <recommendedName>
        <fullName evidence="3">EGF-like domain-containing protein</fullName>
    </recommendedName>
</protein>
<evidence type="ECO:0000259" key="3">
    <source>
        <dbReference type="SMART" id="SM00181"/>
    </source>
</evidence>
<dbReference type="SMART" id="SM00181">
    <property type="entry name" value="EGF"/>
    <property type="match status" value="28"/>
</dbReference>
<feature type="domain" description="EGF-like" evidence="3">
    <location>
        <begin position="2439"/>
        <end position="2471"/>
    </location>
</feature>
<feature type="domain" description="EGF-like" evidence="3">
    <location>
        <begin position="690"/>
        <end position="724"/>
    </location>
</feature>
<feature type="domain" description="EGF-like" evidence="3">
    <location>
        <begin position="898"/>
        <end position="930"/>
    </location>
</feature>
<proteinExistence type="predicted"/>
<feature type="region of interest" description="Disordered" evidence="1">
    <location>
        <begin position="2615"/>
        <end position="2726"/>
    </location>
</feature>
<feature type="domain" description="EGF-like" evidence="3">
    <location>
        <begin position="2390"/>
        <end position="2424"/>
    </location>
</feature>
<feature type="compositionally biased region" description="Polar residues" evidence="1">
    <location>
        <begin position="267"/>
        <end position="276"/>
    </location>
</feature>
<reference evidence="4 5" key="1">
    <citation type="journal article" date="2017" name="Curr. Biol.">
        <title>Genome architecture and evolution of a unichromosomal asexual nematode.</title>
        <authorList>
            <person name="Fradin H."/>
            <person name="Zegar C."/>
            <person name="Gutwein M."/>
            <person name="Lucas J."/>
            <person name="Kovtun M."/>
            <person name="Corcoran D."/>
            <person name="Baugh L.R."/>
            <person name="Kiontke K."/>
            <person name="Gunsalus K."/>
            <person name="Fitch D.H."/>
            <person name="Piano F."/>
        </authorList>
    </citation>
    <scope>NUCLEOTIDE SEQUENCE [LARGE SCALE GENOMIC DNA]</scope>
    <source>
        <strain evidence="4">PF1309</strain>
    </source>
</reference>
<feature type="domain" description="EGF-like" evidence="3">
    <location>
        <begin position="775"/>
        <end position="807"/>
    </location>
</feature>
<feature type="domain" description="EGF-like" evidence="3">
    <location>
        <begin position="1887"/>
        <end position="1920"/>
    </location>
</feature>
<dbReference type="SUPFAM" id="SSF88713">
    <property type="entry name" value="Glycoside hydrolase/deacetylase"/>
    <property type="match status" value="1"/>
</dbReference>
<feature type="domain" description="EGF-like" evidence="3">
    <location>
        <begin position="336"/>
        <end position="370"/>
    </location>
</feature>
<feature type="domain" description="EGF-like" evidence="3">
    <location>
        <begin position="819"/>
        <end position="851"/>
    </location>
</feature>
<dbReference type="InterPro" id="IPR000742">
    <property type="entry name" value="EGF"/>
</dbReference>
<keyword evidence="2" id="KW-0732">Signal</keyword>
<dbReference type="Gene3D" id="3.20.20.370">
    <property type="entry name" value="Glycoside hydrolase/deacetylase"/>
    <property type="match status" value="1"/>
</dbReference>
<feature type="signal peptide" evidence="2">
    <location>
        <begin position="1"/>
        <end position="22"/>
    </location>
</feature>
<evidence type="ECO:0000256" key="2">
    <source>
        <dbReference type="SAM" id="SignalP"/>
    </source>
</evidence>
<feature type="domain" description="EGF-like" evidence="3">
    <location>
        <begin position="1931"/>
        <end position="1963"/>
    </location>
</feature>
<dbReference type="PANTHER" id="PTHR45985:SF11">
    <property type="entry name" value="EGF-LIKE DOMAIN-CONTAINING PROTEIN"/>
    <property type="match status" value="1"/>
</dbReference>
<feature type="domain" description="EGF-like" evidence="3">
    <location>
        <begin position="1180"/>
        <end position="1228"/>
    </location>
</feature>
<gene>
    <name evidence="4" type="ORF">WR25_14753</name>
</gene>
<feature type="domain" description="EGF-like" evidence="3">
    <location>
        <begin position="1784"/>
        <end position="1818"/>
    </location>
</feature>
<dbReference type="SUPFAM" id="SSF57184">
    <property type="entry name" value="Growth factor receptor domain"/>
    <property type="match status" value="3"/>
</dbReference>
<keyword evidence="5" id="KW-1185">Reference proteome</keyword>
<feature type="domain" description="EGF-like" evidence="3">
    <location>
        <begin position="531"/>
        <end position="567"/>
    </location>
</feature>
<dbReference type="InterPro" id="IPR009030">
    <property type="entry name" value="Growth_fac_rcpt_cys_sf"/>
</dbReference>
<feature type="region of interest" description="Disordered" evidence="1">
    <location>
        <begin position="2256"/>
        <end position="2308"/>
    </location>
</feature>
<feature type="domain" description="EGF-like" evidence="3">
    <location>
        <begin position="857"/>
        <end position="889"/>
    </location>
</feature>
<dbReference type="InterPro" id="IPR052740">
    <property type="entry name" value="CE4"/>
</dbReference>
<dbReference type="InterPro" id="IPR002509">
    <property type="entry name" value="NODB_dom"/>
</dbReference>
<feature type="compositionally biased region" description="Polar residues" evidence="1">
    <location>
        <begin position="251"/>
        <end position="260"/>
    </location>
</feature>
<feature type="domain" description="EGF-like" evidence="3">
    <location>
        <begin position="2200"/>
        <end position="2247"/>
    </location>
</feature>
<dbReference type="Proteomes" id="UP000218231">
    <property type="component" value="Unassembled WGS sequence"/>
</dbReference>
<organism evidence="4 5">
    <name type="scientific">Diploscapter pachys</name>
    <dbReference type="NCBI Taxonomy" id="2018661"/>
    <lineage>
        <taxon>Eukaryota</taxon>
        <taxon>Metazoa</taxon>
        <taxon>Ecdysozoa</taxon>
        <taxon>Nematoda</taxon>
        <taxon>Chromadorea</taxon>
        <taxon>Rhabditida</taxon>
        <taxon>Rhabditina</taxon>
        <taxon>Rhabditomorpha</taxon>
        <taxon>Rhabditoidea</taxon>
        <taxon>Rhabditidae</taxon>
        <taxon>Diploscapter</taxon>
    </lineage>
</organism>
<feature type="region of interest" description="Disordered" evidence="1">
    <location>
        <begin position="483"/>
        <end position="512"/>
    </location>
</feature>
<feature type="chain" id="PRO_5013013993" description="EGF-like domain-containing protein" evidence="2">
    <location>
        <begin position="23"/>
        <end position="3443"/>
    </location>
</feature>
<feature type="domain" description="EGF-like" evidence="3">
    <location>
        <begin position="2556"/>
        <end position="2588"/>
    </location>
</feature>
<feature type="domain" description="EGF-like" evidence="3">
    <location>
        <begin position="2035"/>
        <end position="2067"/>
    </location>
</feature>
<feature type="domain" description="EGF-like" evidence="3">
    <location>
        <begin position="1037"/>
        <end position="1072"/>
    </location>
</feature>
<dbReference type="SMART" id="SM00289">
    <property type="entry name" value="WR1"/>
    <property type="match status" value="16"/>
</dbReference>
<feature type="compositionally biased region" description="Low complexity" evidence="1">
    <location>
        <begin position="445"/>
        <end position="463"/>
    </location>
</feature>
<dbReference type="SUPFAM" id="SSF81995">
    <property type="entry name" value="beta-sandwich domain of Sec23/24"/>
    <property type="match status" value="1"/>
</dbReference>
<feature type="compositionally biased region" description="Acidic residues" evidence="1">
    <location>
        <begin position="2100"/>
        <end position="2118"/>
    </location>
</feature>
<feature type="region of interest" description="Disordered" evidence="1">
    <location>
        <begin position="397"/>
        <end position="463"/>
    </location>
</feature>
<dbReference type="STRING" id="2018661.A0A2A2LBJ0"/>
<feature type="region of interest" description="Disordered" evidence="1">
    <location>
        <begin position="2340"/>
        <end position="2369"/>
    </location>
</feature>
<feature type="domain" description="EGF-like" evidence="3">
    <location>
        <begin position="2310"/>
        <end position="2343"/>
    </location>
</feature>
<dbReference type="InterPro" id="IPR006150">
    <property type="entry name" value="Cys_repeat_1"/>
</dbReference>
<evidence type="ECO:0000313" key="4">
    <source>
        <dbReference type="EMBL" id="PAV83596.1"/>
    </source>
</evidence>
<feature type="domain" description="EGF-like" evidence="3">
    <location>
        <begin position="1384"/>
        <end position="1410"/>
    </location>
</feature>
<feature type="domain" description="EGF-like" evidence="3">
    <location>
        <begin position="983"/>
        <end position="1016"/>
    </location>
</feature>
<feature type="domain" description="EGF-like" evidence="3">
    <location>
        <begin position="2490"/>
        <end position="2524"/>
    </location>
</feature>
<feature type="region of interest" description="Disordered" evidence="1">
    <location>
        <begin position="226"/>
        <end position="276"/>
    </location>
</feature>
<feature type="region of interest" description="Disordered" evidence="1">
    <location>
        <begin position="2528"/>
        <end position="2552"/>
    </location>
</feature>
<feature type="domain" description="EGF-like" evidence="3">
    <location>
        <begin position="1743"/>
        <end position="1776"/>
    </location>
</feature>
<name>A0A2A2LBJ0_9BILA</name>
<feature type="domain" description="EGF-like" evidence="3">
    <location>
        <begin position="1286"/>
        <end position="1318"/>
    </location>
</feature>
<feature type="domain" description="EGF-like" evidence="3">
    <location>
        <begin position="117"/>
        <end position="153"/>
    </location>
</feature>
<dbReference type="GO" id="GO:0016810">
    <property type="term" value="F:hydrolase activity, acting on carbon-nitrogen (but not peptide) bonds"/>
    <property type="evidence" value="ECO:0007669"/>
    <property type="project" value="InterPro"/>
</dbReference>